<reference evidence="2" key="1">
    <citation type="submission" date="2023-10" db="EMBL/GenBank/DDBJ databases">
        <authorList>
            <person name="Chen Y."/>
            <person name="Shah S."/>
            <person name="Dougan E. K."/>
            <person name="Thang M."/>
            <person name="Chan C."/>
        </authorList>
    </citation>
    <scope>NUCLEOTIDE SEQUENCE [LARGE SCALE GENOMIC DNA]</scope>
</reference>
<dbReference type="EMBL" id="CAUYUJ010002424">
    <property type="protein sequence ID" value="CAK0800716.1"/>
    <property type="molecule type" value="Genomic_DNA"/>
</dbReference>
<dbReference type="Proteomes" id="UP001189429">
    <property type="component" value="Unassembled WGS sequence"/>
</dbReference>
<gene>
    <name evidence="2" type="ORF">PCOR1329_LOCUS8782</name>
</gene>
<feature type="compositionally biased region" description="Low complexity" evidence="1">
    <location>
        <begin position="116"/>
        <end position="127"/>
    </location>
</feature>
<feature type="region of interest" description="Disordered" evidence="1">
    <location>
        <begin position="1"/>
        <end position="44"/>
    </location>
</feature>
<accession>A0ABN9QBU8</accession>
<feature type="region of interest" description="Disordered" evidence="1">
    <location>
        <begin position="93"/>
        <end position="129"/>
    </location>
</feature>
<comment type="caution">
    <text evidence="2">The sequence shown here is derived from an EMBL/GenBank/DDBJ whole genome shotgun (WGS) entry which is preliminary data.</text>
</comment>
<sequence length="264" mass="28600">MDRQQLEHALSQARAAGNGGGGAGGDRGRGAGGRGQTPQNDDANLLTMIVRDHLYIRQDMGPVADRVQLAVLFKTNEESEKMTACVEQWKAKLPENTGPKGKKARQGDSDAMATDSGAAGSAPAQGGTKHPFGPKKVFLLFTLFARLEEILQAVTPAEGQPLTDGLKQQGLAVLKGFKDLGQTKLDTYFTGFSPKIPTMKKDFTWLWVLTINQTLIPPEIKSHLVDLISLTALKEFGIKIEVKRSVQGKPEADLWTALRGRPRA</sequence>
<feature type="compositionally biased region" description="Gly residues" evidence="1">
    <location>
        <begin position="17"/>
        <end position="35"/>
    </location>
</feature>
<evidence type="ECO:0008006" key="4">
    <source>
        <dbReference type="Google" id="ProtNLM"/>
    </source>
</evidence>
<name>A0ABN9QBU8_9DINO</name>
<proteinExistence type="predicted"/>
<evidence type="ECO:0000256" key="1">
    <source>
        <dbReference type="SAM" id="MobiDB-lite"/>
    </source>
</evidence>
<protein>
    <recommendedName>
        <fullName evidence="4">MAGE domain-containing protein</fullName>
    </recommendedName>
</protein>
<evidence type="ECO:0000313" key="3">
    <source>
        <dbReference type="Proteomes" id="UP001189429"/>
    </source>
</evidence>
<keyword evidence="3" id="KW-1185">Reference proteome</keyword>
<organism evidence="2 3">
    <name type="scientific">Prorocentrum cordatum</name>
    <dbReference type="NCBI Taxonomy" id="2364126"/>
    <lineage>
        <taxon>Eukaryota</taxon>
        <taxon>Sar</taxon>
        <taxon>Alveolata</taxon>
        <taxon>Dinophyceae</taxon>
        <taxon>Prorocentrales</taxon>
        <taxon>Prorocentraceae</taxon>
        <taxon>Prorocentrum</taxon>
    </lineage>
</organism>
<evidence type="ECO:0000313" key="2">
    <source>
        <dbReference type="EMBL" id="CAK0800716.1"/>
    </source>
</evidence>